<evidence type="ECO:0000259" key="2">
    <source>
        <dbReference type="Pfam" id="PF13930"/>
    </source>
</evidence>
<accession>A0A1S6IQW6</accession>
<evidence type="ECO:0000313" key="3">
    <source>
        <dbReference type="EMBL" id="AQS53942.1"/>
    </source>
</evidence>
<sequence>MARSRKKKDELDIKLKVITAILTVSATFFVLLTQPIPVIEEFVESIFMTESIPESELTYLEYDGVNQVIEINNNVPEFTPDELSLEDGSWQSFSEIDRFNRVGPAHAMLSTDLYPTTERESLYIDPSGWNQRELENGQWLYNRSHLIGFQLTGENNNIRNLMTGTRSLNNPHMLRFENDIAYYLEQTGHHVRYKVQPVFRDEELVARGVHMMAQSVEDDGLYFNVYIFNIQDGYEINYQDGSSTKQ</sequence>
<keyword evidence="1" id="KW-0812">Transmembrane</keyword>
<dbReference type="EMBL" id="CP019728">
    <property type="protein sequence ID" value="AQS53942.1"/>
    <property type="molecule type" value="Genomic_DNA"/>
</dbReference>
<reference evidence="3 4" key="1">
    <citation type="journal article" date="2014" name="Int. J. Syst. Evol. Microbiol.">
        <title>Jeotgalibaca dankookensis gen. nov., sp. nov., a member of the family Carnobacteriaceae, isolated from seujeot (Korean traditional food).</title>
        <authorList>
            <person name="Lee D.G."/>
            <person name="Trujillo M.E."/>
            <person name="Kang H."/>
            <person name="Ahn T.Y."/>
        </authorList>
    </citation>
    <scope>NUCLEOTIDE SEQUENCE [LARGE SCALE GENOMIC DNA]</scope>
    <source>
        <strain evidence="3 4">EX-07</strain>
    </source>
</reference>
<dbReference type="Pfam" id="PF13930">
    <property type="entry name" value="Endonuclea_NS_2"/>
    <property type="match status" value="1"/>
</dbReference>
<feature type="transmembrane region" description="Helical" evidence="1">
    <location>
        <begin position="13"/>
        <end position="32"/>
    </location>
</feature>
<dbReference type="KEGG" id="jda:BW727_101575"/>
<evidence type="ECO:0000256" key="1">
    <source>
        <dbReference type="SAM" id="Phobius"/>
    </source>
</evidence>
<feature type="domain" description="Type VII secretion system protein EssD-like" evidence="2">
    <location>
        <begin position="85"/>
        <end position="215"/>
    </location>
</feature>
<proteinExistence type="predicted"/>
<dbReference type="InterPro" id="IPR044929">
    <property type="entry name" value="DNA/RNA_non-sp_Endonuclease_sf"/>
</dbReference>
<dbReference type="STRING" id="708126.BW727_101575"/>
<evidence type="ECO:0000313" key="4">
    <source>
        <dbReference type="Proteomes" id="UP000188993"/>
    </source>
</evidence>
<dbReference type="RefSeq" id="WP_062469812.1">
    <property type="nucleotide sequence ID" value="NZ_BBYN01000015.1"/>
</dbReference>
<dbReference type="InterPro" id="IPR044927">
    <property type="entry name" value="Endonuclea_NS_2"/>
</dbReference>
<keyword evidence="1" id="KW-0472">Membrane</keyword>
<dbReference type="AlphaFoldDB" id="A0A1S6IQW6"/>
<keyword evidence="1" id="KW-1133">Transmembrane helix</keyword>
<organism evidence="3 4">
    <name type="scientific">Jeotgalibaca dankookensis</name>
    <dbReference type="NCBI Taxonomy" id="708126"/>
    <lineage>
        <taxon>Bacteria</taxon>
        <taxon>Bacillati</taxon>
        <taxon>Bacillota</taxon>
        <taxon>Bacilli</taxon>
        <taxon>Lactobacillales</taxon>
        <taxon>Carnobacteriaceae</taxon>
        <taxon>Jeotgalibaca</taxon>
    </lineage>
</organism>
<name>A0A1S6IQW6_9LACT</name>
<protein>
    <recommendedName>
        <fullName evidence="2">Type VII secretion system protein EssD-like domain-containing protein</fullName>
    </recommendedName>
</protein>
<dbReference type="Proteomes" id="UP000188993">
    <property type="component" value="Chromosome"/>
</dbReference>
<keyword evidence="4" id="KW-1185">Reference proteome</keyword>
<gene>
    <name evidence="3" type="ORF">BW727_101575</name>
</gene>
<dbReference type="Gene3D" id="3.40.570.10">
    <property type="entry name" value="Extracellular Endonuclease, subunit A"/>
    <property type="match status" value="1"/>
</dbReference>